<dbReference type="PANTHER" id="PTHR30346">
    <property type="entry name" value="TRANSCRIPTIONAL DUAL REGULATOR HCAR-RELATED"/>
    <property type="match status" value="1"/>
</dbReference>
<dbReference type="SUPFAM" id="SSF46785">
    <property type="entry name" value="Winged helix' DNA-binding domain"/>
    <property type="match status" value="1"/>
</dbReference>
<comment type="similarity">
    <text evidence="1">Belongs to the LysR transcriptional regulatory family.</text>
</comment>
<comment type="caution">
    <text evidence="6">The sequence shown here is derived from an EMBL/GenBank/DDBJ whole genome shotgun (WGS) entry which is preliminary data.</text>
</comment>
<dbReference type="InterPro" id="IPR036388">
    <property type="entry name" value="WH-like_DNA-bd_sf"/>
</dbReference>
<evidence type="ECO:0000313" key="7">
    <source>
        <dbReference type="Proteomes" id="UP000306340"/>
    </source>
</evidence>
<gene>
    <name evidence="6" type="ORF">FAZ78_13070</name>
</gene>
<dbReference type="Proteomes" id="UP000306340">
    <property type="component" value="Unassembled WGS sequence"/>
</dbReference>
<dbReference type="PANTHER" id="PTHR30346:SF0">
    <property type="entry name" value="HCA OPERON TRANSCRIPTIONAL ACTIVATOR HCAR"/>
    <property type="match status" value="1"/>
</dbReference>
<dbReference type="InterPro" id="IPR036390">
    <property type="entry name" value="WH_DNA-bd_sf"/>
</dbReference>
<name>A0A4U0YTV0_9RHOB</name>
<dbReference type="GO" id="GO:0003677">
    <property type="term" value="F:DNA binding"/>
    <property type="evidence" value="ECO:0007669"/>
    <property type="project" value="UniProtKB-KW"/>
</dbReference>
<evidence type="ECO:0000256" key="3">
    <source>
        <dbReference type="ARBA" id="ARBA00023125"/>
    </source>
</evidence>
<accession>A0A4U0YTV0</accession>
<organism evidence="6 7">
    <name type="scientific">Cereibacter changlensis</name>
    <dbReference type="NCBI Taxonomy" id="402884"/>
    <lineage>
        <taxon>Bacteria</taxon>
        <taxon>Pseudomonadati</taxon>
        <taxon>Pseudomonadota</taxon>
        <taxon>Alphaproteobacteria</taxon>
        <taxon>Rhodobacterales</taxon>
        <taxon>Paracoccaceae</taxon>
        <taxon>Cereibacter</taxon>
    </lineage>
</organism>
<dbReference type="RefSeq" id="WP_136792991.1">
    <property type="nucleotide sequence ID" value="NZ_SWAU01000119.1"/>
</dbReference>
<proteinExistence type="inferred from homology"/>
<dbReference type="Pfam" id="PF03466">
    <property type="entry name" value="LysR_substrate"/>
    <property type="match status" value="1"/>
</dbReference>
<feature type="domain" description="HTH lysR-type" evidence="5">
    <location>
        <begin position="1"/>
        <end position="58"/>
    </location>
</feature>
<reference evidence="6 7" key="1">
    <citation type="submission" date="2019-04" db="EMBL/GenBank/DDBJ databases">
        <title>Crypto-aerobic microbial life in anoxic (sulfidic) marine sediments.</title>
        <authorList>
            <person name="Bhattacharya S."/>
            <person name="Roy C."/>
            <person name="Mondal N."/>
            <person name="Sarkar J."/>
            <person name="Mandal S."/>
            <person name="Rameez M.J."/>
            <person name="Ghosh W."/>
        </authorList>
    </citation>
    <scope>NUCLEOTIDE SEQUENCE [LARGE SCALE GENOMIC DNA]</scope>
    <source>
        <strain evidence="6 7">SBBC</strain>
    </source>
</reference>
<dbReference type="Gene3D" id="1.10.10.10">
    <property type="entry name" value="Winged helix-like DNA-binding domain superfamily/Winged helix DNA-binding domain"/>
    <property type="match status" value="1"/>
</dbReference>
<dbReference type="InterPro" id="IPR005119">
    <property type="entry name" value="LysR_subst-bd"/>
</dbReference>
<evidence type="ECO:0000256" key="2">
    <source>
        <dbReference type="ARBA" id="ARBA00023015"/>
    </source>
</evidence>
<dbReference type="InterPro" id="IPR000847">
    <property type="entry name" value="LysR_HTH_N"/>
</dbReference>
<evidence type="ECO:0000259" key="5">
    <source>
        <dbReference type="PROSITE" id="PS50931"/>
    </source>
</evidence>
<evidence type="ECO:0000256" key="4">
    <source>
        <dbReference type="ARBA" id="ARBA00023163"/>
    </source>
</evidence>
<dbReference type="FunFam" id="1.10.10.10:FF:000001">
    <property type="entry name" value="LysR family transcriptional regulator"/>
    <property type="match status" value="1"/>
</dbReference>
<evidence type="ECO:0000313" key="6">
    <source>
        <dbReference type="EMBL" id="TKA96142.1"/>
    </source>
</evidence>
<dbReference type="SUPFAM" id="SSF53850">
    <property type="entry name" value="Periplasmic binding protein-like II"/>
    <property type="match status" value="1"/>
</dbReference>
<dbReference type="EMBL" id="SWAU01000119">
    <property type="protein sequence ID" value="TKA96142.1"/>
    <property type="molecule type" value="Genomic_DNA"/>
</dbReference>
<dbReference type="Gene3D" id="3.40.190.290">
    <property type="match status" value="1"/>
</dbReference>
<dbReference type="PROSITE" id="PS50931">
    <property type="entry name" value="HTH_LYSR"/>
    <property type="match status" value="1"/>
</dbReference>
<evidence type="ECO:0000256" key="1">
    <source>
        <dbReference type="ARBA" id="ARBA00009437"/>
    </source>
</evidence>
<dbReference type="GO" id="GO:0032993">
    <property type="term" value="C:protein-DNA complex"/>
    <property type="evidence" value="ECO:0007669"/>
    <property type="project" value="TreeGrafter"/>
</dbReference>
<keyword evidence="2" id="KW-0805">Transcription regulation</keyword>
<keyword evidence="4" id="KW-0804">Transcription</keyword>
<dbReference type="CDD" id="cd05466">
    <property type="entry name" value="PBP2_LTTR_substrate"/>
    <property type="match status" value="1"/>
</dbReference>
<protein>
    <submittedName>
        <fullName evidence="6">LysR family transcriptional regulator</fullName>
    </submittedName>
</protein>
<dbReference type="GO" id="GO:0003700">
    <property type="term" value="F:DNA-binding transcription factor activity"/>
    <property type="evidence" value="ECO:0007669"/>
    <property type="project" value="InterPro"/>
</dbReference>
<dbReference type="PRINTS" id="PR00039">
    <property type="entry name" value="HTHLYSR"/>
</dbReference>
<keyword evidence="3" id="KW-0238">DNA-binding</keyword>
<sequence>MNDAQLRCFHYAAEEQSITRAAQRLNISQPTVSSQIKALEKGYGVQLFMREARGIELTPLGASLFEITTRIYDAQDDAKELLSEQNTVAGGHLRLGTVAPHHLMPVLGELRRHHPDITYSLTVGNSATIQEAMRRHEIDIGILASLRLGDPTLHAQLLRRDDMVILVHRDHRLAECRAIAFSELAGETILIREKGSATRQMFLDAAGEHAEAFGTVVEMASRETIKEAVACNLGVAPVLASEAGQDLRCVSLRLPPGCRLDEYVACAVTTRRSPIVRAFLGAATTVAAQLEKAALKAGI</sequence>
<dbReference type="Pfam" id="PF00126">
    <property type="entry name" value="HTH_1"/>
    <property type="match status" value="1"/>
</dbReference>
<dbReference type="AlphaFoldDB" id="A0A4U0YTV0"/>